<evidence type="ECO:0000256" key="1">
    <source>
        <dbReference type="SAM" id="MobiDB-lite"/>
    </source>
</evidence>
<dbReference type="EMBL" id="JARKNE010000004">
    <property type="protein sequence ID" value="KAK5835644.1"/>
    <property type="molecule type" value="Genomic_DNA"/>
</dbReference>
<feature type="compositionally biased region" description="Acidic residues" evidence="1">
    <location>
        <begin position="41"/>
        <end position="53"/>
    </location>
</feature>
<keyword evidence="3" id="KW-1185">Reference proteome</keyword>
<accession>A0ABR0Q8K4</accession>
<reference evidence="2 3" key="1">
    <citation type="submission" date="2023-03" db="EMBL/GenBank/DDBJ databases">
        <title>WGS of Gossypium arboreum.</title>
        <authorList>
            <person name="Yu D."/>
        </authorList>
    </citation>
    <scope>NUCLEOTIDE SEQUENCE [LARGE SCALE GENOMIC DNA]</scope>
    <source>
        <tissue evidence="2">Leaf</tissue>
    </source>
</reference>
<proteinExistence type="predicted"/>
<sequence>MPMYFESLFFIVSCGVDRFGILVLELPPNQYRPMQFFEQAGAEEWEEEEEEQEESAHDKDFNDVFRLEQPTIRGVKIHTPSRTNLTNSAGARVGTSKMGQGMELMIEENWPQFDSY</sequence>
<comment type="caution">
    <text evidence="2">The sequence shown here is derived from an EMBL/GenBank/DDBJ whole genome shotgun (WGS) entry which is preliminary data.</text>
</comment>
<feature type="region of interest" description="Disordered" evidence="1">
    <location>
        <begin position="41"/>
        <end position="62"/>
    </location>
</feature>
<evidence type="ECO:0000313" key="3">
    <source>
        <dbReference type="Proteomes" id="UP001358586"/>
    </source>
</evidence>
<organism evidence="2 3">
    <name type="scientific">Gossypium arboreum</name>
    <name type="common">Tree cotton</name>
    <name type="synonym">Gossypium nanking</name>
    <dbReference type="NCBI Taxonomy" id="29729"/>
    <lineage>
        <taxon>Eukaryota</taxon>
        <taxon>Viridiplantae</taxon>
        <taxon>Streptophyta</taxon>
        <taxon>Embryophyta</taxon>
        <taxon>Tracheophyta</taxon>
        <taxon>Spermatophyta</taxon>
        <taxon>Magnoliopsida</taxon>
        <taxon>eudicotyledons</taxon>
        <taxon>Gunneridae</taxon>
        <taxon>Pentapetalae</taxon>
        <taxon>rosids</taxon>
        <taxon>malvids</taxon>
        <taxon>Malvales</taxon>
        <taxon>Malvaceae</taxon>
        <taxon>Malvoideae</taxon>
        <taxon>Gossypium</taxon>
    </lineage>
</organism>
<dbReference type="Proteomes" id="UP001358586">
    <property type="component" value="Chromosome 4"/>
</dbReference>
<gene>
    <name evidence="2" type="ORF">PVK06_011338</name>
</gene>
<name>A0ABR0Q8K4_GOSAR</name>
<evidence type="ECO:0000313" key="2">
    <source>
        <dbReference type="EMBL" id="KAK5835644.1"/>
    </source>
</evidence>
<protein>
    <submittedName>
        <fullName evidence="2">Uncharacterized protein</fullName>
    </submittedName>
</protein>